<dbReference type="SMART" id="SM00020">
    <property type="entry name" value="Tryp_SPc"/>
    <property type="match status" value="1"/>
</dbReference>
<dbReference type="EMBL" id="CAJOBZ010000001">
    <property type="protein sequence ID" value="CAF4741158.1"/>
    <property type="molecule type" value="Genomic_DNA"/>
</dbReference>
<dbReference type="Proteomes" id="UP000663880">
    <property type="component" value="Unassembled WGS sequence"/>
</dbReference>
<sequence>MAMKAACIILTSIVLVAIMAVCVMVKFATEITVEERKRDYYPGSGVYHVAKSIAVIALNENNSIAVSERFPYVAAIARNSSSTWSFACFASVVLVKWVVTSAHCRQKGATHRVLLLHDFARNVSTSYPILYWRIHEKYNPNSTTPSNDIAVAKFNIDYPLRSSTFDDRPVTDVEASIWKTVATMDRRVYLINDFDRFPLKLASGNRCYETYGVQLDESLICVDMSDYEDCFIHEFGPLYYEDKLVGVLALQPKDCEVKLAVFTNVSYYTTWVLKLTQTTFYG</sequence>
<feature type="domain" description="Peptidase S1" evidence="3">
    <location>
        <begin position="55"/>
        <end position="277"/>
    </location>
</feature>
<keyword evidence="5" id="KW-1185">Reference proteome</keyword>
<dbReference type="OrthoDB" id="7265343at2759"/>
<comment type="similarity">
    <text evidence="2">Belongs to the peptidase S1 family. CLIP subfamily.</text>
</comment>
<evidence type="ECO:0000256" key="2">
    <source>
        <dbReference type="ARBA" id="ARBA00024195"/>
    </source>
</evidence>
<comment type="caution">
    <text evidence="4">The sequence shown here is derived from an EMBL/GenBank/DDBJ whole genome shotgun (WGS) entry which is preliminary data.</text>
</comment>
<keyword evidence="1" id="KW-1015">Disulfide bond</keyword>
<dbReference type="AlphaFoldDB" id="A0A821KWK2"/>
<organism evidence="4 5">
    <name type="scientific">Pieris macdunnoughi</name>
    <dbReference type="NCBI Taxonomy" id="345717"/>
    <lineage>
        <taxon>Eukaryota</taxon>
        <taxon>Metazoa</taxon>
        <taxon>Ecdysozoa</taxon>
        <taxon>Arthropoda</taxon>
        <taxon>Hexapoda</taxon>
        <taxon>Insecta</taxon>
        <taxon>Pterygota</taxon>
        <taxon>Neoptera</taxon>
        <taxon>Endopterygota</taxon>
        <taxon>Lepidoptera</taxon>
        <taxon>Glossata</taxon>
        <taxon>Ditrysia</taxon>
        <taxon>Papilionoidea</taxon>
        <taxon>Pieridae</taxon>
        <taxon>Pierinae</taxon>
        <taxon>Pieris</taxon>
    </lineage>
</organism>
<protein>
    <recommendedName>
        <fullName evidence="3">Peptidase S1 domain-containing protein</fullName>
    </recommendedName>
</protein>
<evidence type="ECO:0000259" key="3">
    <source>
        <dbReference type="PROSITE" id="PS50240"/>
    </source>
</evidence>
<dbReference type="Pfam" id="PF00089">
    <property type="entry name" value="Trypsin"/>
    <property type="match status" value="1"/>
</dbReference>
<reference evidence="4" key="1">
    <citation type="submission" date="2021-02" db="EMBL/GenBank/DDBJ databases">
        <authorList>
            <person name="Steward A R."/>
        </authorList>
    </citation>
    <scope>NUCLEOTIDE SEQUENCE</scope>
</reference>
<evidence type="ECO:0000313" key="5">
    <source>
        <dbReference type="Proteomes" id="UP000663880"/>
    </source>
</evidence>
<dbReference type="GO" id="GO:0006508">
    <property type="term" value="P:proteolysis"/>
    <property type="evidence" value="ECO:0007669"/>
    <property type="project" value="InterPro"/>
</dbReference>
<dbReference type="InterPro" id="IPR009003">
    <property type="entry name" value="Peptidase_S1_PA"/>
</dbReference>
<proteinExistence type="inferred from homology"/>
<accession>A0A821KWK2</accession>
<dbReference type="GO" id="GO:0004252">
    <property type="term" value="F:serine-type endopeptidase activity"/>
    <property type="evidence" value="ECO:0007669"/>
    <property type="project" value="InterPro"/>
</dbReference>
<dbReference type="InterPro" id="IPR001254">
    <property type="entry name" value="Trypsin_dom"/>
</dbReference>
<evidence type="ECO:0000313" key="4">
    <source>
        <dbReference type="EMBL" id="CAF4741158.1"/>
    </source>
</evidence>
<name>A0A821KWK2_9NEOP</name>
<gene>
    <name evidence="4" type="ORF">PMACD_LOCUS14</name>
</gene>
<dbReference type="InterPro" id="IPR051487">
    <property type="entry name" value="Ser/Thr_Proteases_Immune/Dev"/>
</dbReference>
<dbReference type="SUPFAM" id="SSF50494">
    <property type="entry name" value="Trypsin-like serine proteases"/>
    <property type="match status" value="1"/>
</dbReference>
<dbReference type="PROSITE" id="PS50240">
    <property type="entry name" value="TRYPSIN_DOM"/>
    <property type="match status" value="1"/>
</dbReference>
<evidence type="ECO:0000256" key="1">
    <source>
        <dbReference type="ARBA" id="ARBA00023157"/>
    </source>
</evidence>
<dbReference type="Gene3D" id="2.40.10.10">
    <property type="entry name" value="Trypsin-like serine proteases"/>
    <property type="match status" value="2"/>
</dbReference>
<dbReference type="PANTHER" id="PTHR24256">
    <property type="entry name" value="TRYPTASE-RELATED"/>
    <property type="match status" value="1"/>
</dbReference>
<dbReference type="InterPro" id="IPR043504">
    <property type="entry name" value="Peptidase_S1_PA_chymotrypsin"/>
</dbReference>